<dbReference type="InterPro" id="IPR012296">
    <property type="entry name" value="Nuclease_put_TT1808"/>
</dbReference>
<dbReference type="AlphaFoldDB" id="F9UI09"/>
<dbReference type="Pfam" id="PF05685">
    <property type="entry name" value="Uma2"/>
    <property type="match status" value="1"/>
</dbReference>
<reference evidence="2 3" key="1">
    <citation type="submission" date="2011-06" db="EMBL/GenBank/DDBJ databases">
        <title>The draft genome of Thiocapsa marina 5811.</title>
        <authorList>
            <consortium name="US DOE Joint Genome Institute (JGI-PGF)"/>
            <person name="Lucas S."/>
            <person name="Han J."/>
            <person name="Cheng J.-F."/>
            <person name="Goodwin L."/>
            <person name="Pitluck S."/>
            <person name="Peters L."/>
            <person name="Land M.L."/>
            <person name="Hauser L."/>
            <person name="Vogl K."/>
            <person name="Liu Z."/>
            <person name="Imhoff J."/>
            <person name="Thiel V."/>
            <person name="Frigaard N.-U."/>
            <person name="Bryant D."/>
            <person name="Woyke T.J."/>
        </authorList>
    </citation>
    <scope>NUCLEOTIDE SEQUENCE [LARGE SCALE GENOMIC DNA]</scope>
    <source>
        <strain evidence="2 3">5811</strain>
    </source>
</reference>
<dbReference type="InterPro" id="IPR011335">
    <property type="entry name" value="Restrct_endonuc-II-like"/>
</dbReference>
<keyword evidence="3" id="KW-1185">Reference proteome</keyword>
<dbReference type="RefSeq" id="WP_007195433.1">
    <property type="nucleotide sequence ID" value="NZ_AFWV01000021.1"/>
</dbReference>
<dbReference type="PANTHER" id="PTHR34107">
    <property type="entry name" value="SLL0198 PROTEIN-RELATED"/>
    <property type="match status" value="1"/>
</dbReference>
<dbReference type="PANTHER" id="PTHR34107:SF4">
    <property type="entry name" value="SLL1222 PROTEIN"/>
    <property type="match status" value="1"/>
</dbReference>
<gene>
    <name evidence="2" type="ORF">ThimaDRAFT_4562</name>
</gene>
<proteinExistence type="predicted"/>
<evidence type="ECO:0000259" key="1">
    <source>
        <dbReference type="Pfam" id="PF05685"/>
    </source>
</evidence>
<feature type="domain" description="Putative restriction endonuclease" evidence="1">
    <location>
        <begin position="12"/>
        <end position="156"/>
    </location>
</feature>
<dbReference type="Proteomes" id="UP000005459">
    <property type="component" value="Unassembled WGS sequence"/>
</dbReference>
<dbReference type="STRING" id="768671.ThimaDRAFT_4562"/>
<evidence type="ECO:0000313" key="2">
    <source>
        <dbReference type="EMBL" id="EGV16185.1"/>
    </source>
</evidence>
<evidence type="ECO:0000313" key="3">
    <source>
        <dbReference type="Proteomes" id="UP000005459"/>
    </source>
</evidence>
<name>F9UI09_9GAMM</name>
<dbReference type="Gene3D" id="3.90.1570.10">
    <property type="entry name" value="tt1808, chain A"/>
    <property type="match status" value="1"/>
</dbReference>
<dbReference type="PATRIC" id="fig|768671.3.peg.4803"/>
<dbReference type="EMBL" id="AFWV01000021">
    <property type="protein sequence ID" value="EGV16185.1"/>
    <property type="molecule type" value="Genomic_DNA"/>
</dbReference>
<dbReference type="InterPro" id="IPR008538">
    <property type="entry name" value="Uma2"/>
</dbReference>
<dbReference type="OrthoDB" id="461333at2"/>
<sequence length="188" mass="21727">MEAKKLRTIDDLLRSPEERVELINGEIVKRPMARSDHALVQSGLSDEVAVLKRKNGPGGWWIMPEISVNYSETQCPSHDLAGWRRERVPRRPTGVMEILPDWVCEITSPGHERKHLFHHFMLLQRHGVPDYWIISPEDKALIAYRLVDGKYHVVFSVEYGVEAAADRVRIPPFEEIEMDLRYVFGGED</sequence>
<dbReference type="SUPFAM" id="SSF52980">
    <property type="entry name" value="Restriction endonuclease-like"/>
    <property type="match status" value="1"/>
</dbReference>
<dbReference type="CDD" id="cd06260">
    <property type="entry name" value="DUF820-like"/>
    <property type="match status" value="1"/>
</dbReference>
<organism evidence="2 3">
    <name type="scientific">Thiocapsa marina 5811</name>
    <dbReference type="NCBI Taxonomy" id="768671"/>
    <lineage>
        <taxon>Bacteria</taxon>
        <taxon>Pseudomonadati</taxon>
        <taxon>Pseudomonadota</taxon>
        <taxon>Gammaproteobacteria</taxon>
        <taxon>Chromatiales</taxon>
        <taxon>Chromatiaceae</taxon>
        <taxon>Thiocapsa</taxon>
    </lineage>
</organism>
<accession>F9UI09</accession>
<protein>
    <recommendedName>
        <fullName evidence="1">Putative restriction endonuclease domain-containing protein</fullName>
    </recommendedName>
</protein>
<dbReference type="eggNOG" id="COG4636">
    <property type="taxonomic scope" value="Bacteria"/>
</dbReference>